<proteinExistence type="predicted"/>
<organism evidence="1">
    <name type="scientific">Xenorhabdus bovienii str. oregonense</name>
    <dbReference type="NCBI Taxonomy" id="1398202"/>
    <lineage>
        <taxon>Bacteria</taxon>
        <taxon>Pseudomonadati</taxon>
        <taxon>Pseudomonadota</taxon>
        <taxon>Gammaproteobacteria</taxon>
        <taxon>Enterobacterales</taxon>
        <taxon>Morganellaceae</taxon>
        <taxon>Xenorhabdus</taxon>
    </lineage>
</organism>
<dbReference type="Proteomes" id="UP000028483">
    <property type="component" value="Unassembled WGS sequence"/>
</dbReference>
<sequence length="58" mass="6341">MNGLLLATLKCIPLKFGLAIILSSVVNLLSERLAISHKAISLLFENHREDSRNGVSSH</sequence>
<dbReference type="AlphaFoldDB" id="A0A077NS96"/>
<protein>
    <submittedName>
        <fullName evidence="1">Uncharacterized protein</fullName>
    </submittedName>
</protein>
<comment type="caution">
    <text evidence="1">The sequence shown here is derived from an EMBL/GenBank/DDBJ whole genome shotgun (WGS) entry which is preliminary data.</text>
</comment>
<dbReference type="EMBL" id="CBSX010000070">
    <property type="protein sequence ID" value="CDH04952.1"/>
    <property type="molecule type" value="Genomic_DNA"/>
</dbReference>
<reference evidence="1" key="1">
    <citation type="submission" date="2013-07" db="EMBL/GenBank/DDBJ databases">
        <title>Sub-species coevolution in mutualistic symbiosis.</title>
        <authorList>
            <person name="Murfin K."/>
            <person name="Klassen J."/>
            <person name="Lee M."/>
            <person name="Forst S."/>
            <person name="Stock P."/>
            <person name="Goodrich-Blair H."/>
        </authorList>
    </citation>
    <scope>NUCLEOTIDE SEQUENCE [LARGE SCALE GENOMIC DNA]</scope>
    <source>
        <strain evidence="1">Oregonense</strain>
    </source>
</reference>
<accession>A0A077NS96</accession>
<evidence type="ECO:0000313" key="1">
    <source>
        <dbReference type="EMBL" id="CDH04952.1"/>
    </source>
</evidence>
<name>A0A077NS96_XENBV</name>
<gene>
    <name evidence="1" type="ORF">XBO1_1610007</name>
</gene>
<dbReference type="HOGENOM" id="CLU_2978254_0_0_6"/>